<keyword evidence="1" id="KW-1133">Transmembrane helix</keyword>
<evidence type="ECO:0008006" key="5">
    <source>
        <dbReference type="Google" id="ProtNLM"/>
    </source>
</evidence>
<evidence type="ECO:0000256" key="1">
    <source>
        <dbReference type="SAM" id="Phobius"/>
    </source>
</evidence>
<evidence type="ECO:0000313" key="4">
    <source>
        <dbReference type="Proteomes" id="UP001138661"/>
    </source>
</evidence>
<gene>
    <name evidence="3" type="ORF">KX928_02210</name>
</gene>
<accession>A0A9X1JWW3</accession>
<name>A0A9X1JWW3_9RHOB</name>
<keyword evidence="2" id="KW-0732">Signal</keyword>
<dbReference type="EMBL" id="JAHXDN010000001">
    <property type="protein sequence ID" value="MBW4706590.1"/>
    <property type="molecule type" value="Genomic_DNA"/>
</dbReference>
<feature type="transmembrane region" description="Helical" evidence="1">
    <location>
        <begin position="30"/>
        <end position="47"/>
    </location>
</feature>
<feature type="signal peptide" evidence="2">
    <location>
        <begin position="1"/>
        <end position="26"/>
    </location>
</feature>
<proteinExistence type="predicted"/>
<feature type="chain" id="PRO_5040959811" description="Secreted protein" evidence="2">
    <location>
        <begin position="27"/>
        <end position="161"/>
    </location>
</feature>
<dbReference type="Proteomes" id="UP001138661">
    <property type="component" value="Unassembled WGS sequence"/>
</dbReference>
<protein>
    <recommendedName>
        <fullName evidence="5">Secreted protein</fullName>
    </recommendedName>
</protein>
<keyword evidence="1" id="KW-0812">Transmembrane</keyword>
<reference evidence="3" key="1">
    <citation type="submission" date="2021-07" db="EMBL/GenBank/DDBJ databases">
        <title>Roseobacter insulae sp. nov., isolated from a tidal flat.</title>
        <authorList>
            <person name="Park S."/>
            <person name="Yoon J.-H."/>
        </authorList>
    </citation>
    <scope>NUCLEOTIDE SEQUENCE</scope>
    <source>
        <strain evidence="3">YSTF-M11</strain>
    </source>
</reference>
<organism evidence="3 4">
    <name type="scientific">Roseobacter insulae</name>
    <dbReference type="NCBI Taxonomy" id="2859783"/>
    <lineage>
        <taxon>Bacteria</taxon>
        <taxon>Pseudomonadati</taxon>
        <taxon>Pseudomonadota</taxon>
        <taxon>Alphaproteobacteria</taxon>
        <taxon>Rhodobacterales</taxon>
        <taxon>Roseobacteraceae</taxon>
        <taxon>Roseobacter</taxon>
    </lineage>
</organism>
<keyword evidence="1" id="KW-0472">Membrane</keyword>
<evidence type="ECO:0000313" key="3">
    <source>
        <dbReference type="EMBL" id="MBW4706590.1"/>
    </source>
</evidence>
<evidence type="ECO:0000256" key="2">
    <source>
        <dbReference type="SAM" id="SignalP"/>
    </source>
</evidence>
<comment type="caution">
    <text evidence="3">The sequence shown here is derived from an EMBL/GenBank/DDBJ whole genome shotgun (WGS) entry which is preliminary data.</text>
</comment>
<keyword evidence="4" id="KW-1185">Reference proteome</keyword>
<dbReference type="RefSeq" id="WP_219498347.1">
    <property type="nucleotide sequence ID" value="NZ_JAHXDN010000001.1"/>
</dbReference>
<sequence length="161" mass="18391">MHRKFIATIVAAALAVTAIGSAPARADEDLLRALAAIAGIAIVGKVIHDRNERKKEQQAVTRNTHRAPVYQNHNRSYDLKPRPLPHRANRRLLPGECLRSSDTRDGRVRYFGRSCLEDRYKHVEKLPKACKLRVKVPGYAYRRTGYDAYCLRQNGYQLARR</sequence>
<dbReference type="AlphaFoldDB" id="A0A9X1JWW3"/>